<comment type="caution">
    <text evidence="5">The sequence shown here is derived from an EMBL/GenBank/DDBJ whole genome shotgun (WGS) entry which is preliminary data.</text>
</comment>
<feature type="compositionally biased region" description="Basic and acidic residues" evidence="2">
    <location>
        <begin position="47"/>
        <end position="57"/>
    </location>
</feature>
<evidence type="ECO:0000313" key="6">
    <source>
        <dbReference type="Proteomes" id="UP000779049"/>
    </source>
</evidence>
<evidence type="ECO:0000313" key="5">
    <source>
        <dbReference type="EMBL" id="MBY0758560.1"/>
    </source>
</evidence>
<dbReference type="RefSeq" id="WP_221919614.1">
    <property type="nucleotide sequence ID" value="NZ_CP173660.1"/>
</dbReference>
<keyword evidence="1 3" id="KW-0732">Signal</keyword>
<gene>
    <name evidence="5" type="ORF">FLB61_05560</name>
</gene>
<feature type="chain" id="PRO_5045522222" evidence="3">
    <location>
        <begin position="21"/>
        <end position="178"/>
    </location>
</feature>
<feature type="signal peptide" evidence="3">
    <location>
        <begin position="1"/>
        <end position="20"/>
    </location>
</feature>
<name>A0ABS7L685_9FIRM</name>
<sequence>MKKKIVAMIMAGVMACGLWACGGSEEPKEETKTEATDPQEKQEEEEKPQSGKVDKVNVDNSEGTLTYTKHEITTDYEGKPAILVYFDYTNKKEESSYAQMTFYPQVFQNGVECEIGMTLNENEGISNSSKEIQKGTTLNVAFLYVLQDAENPVTLKVTDQSSEHIFDGYYQEQELNVK</sequence>
<evidence type="ECO:0000256" key="1">
    <source>
        <dbReference type="ARBA" id="ARBA00022729"/>
    </source>
</evidence>
<feature type="region of interest" description="Disordered" evidence="2">
    <location>
        <begin position="23"/>
        <end position="59"/>
    </location>
</feature>
<keyword evidence="6" id="KW-1185">Reference proteome</keyword>
<accession>A0ABS7L685</accession>
<evidence type="ECO:0000259" key="4">
    <source>
        <dbReference type="Pfam" id="PF16729"/>
    </source>
</evidence>
<feature type="compositionally biased region" description="Basic and acidic residues" evidence="2">
    <location>
        <begin position="25"/>
        <end position="41"/>
    </location>
</feature>
<organism evidence="5 6">
    <name type="scientific">Sellimonas caecigallum</name>
    <dbReference type="NCBI Taxonomy" id="2592333"/>
    <lineage>
        <taxon>Bacteria</taxon>
        <taxon>Bacillati</taxon>
        <taxon>Bacillota</taxon>
        <taxon>Clostridia</taxon>
        <taxon>Lachnospirales</taxon>
        <taxon>Lachnospiraceae</taxon>
        <taxon>Sellimonas</taxon>
    </lineage>
</organism>
<dbReference type="Gene3D" id="2.60.40.1240">
    <property type="match status" value="1"/>
</dbReference>
<evidence type="ECO:0000256" key="2">
    <source>
        <dbReference type="SAM" id="MobiDB-lite"/>
    </source>
</evidence>
<evidence type="ECO:0000256" key="3">
    <source>
        <dbReference type="SAM" id="SignalP"/>
    </source>
</evidence>
<feature type="domain" description="DUF5067" evidence="4">
    <location>
        <begin position="40"/>
        <end position="159"/>
    </location>
</feature>
<dbReference type="Pfam" id="PF16729">
    <property type="entry name" value="DUF5067"/>
    <property type="match status" value="1"/>
</dbReference>
<dbReference type="Proteomes" id="UP000779049">
    <property type="component" value="Unassembled WGS sequence"/>
</dbReference>
<dbReference type="EMBL" id="VIRV01000005">
    <property type="protein sequence ID" value="MBY0758560.1"/>
    <property type="molecule type" value="Genomic_DNA"/>
</dbReference>
<dbReference type="InterPro" id="IPR029050">
    <property type="entry name" value="Immunoprotect_excell_Ig-like"/>
</dbReference>
<reference evidence="5 6" key="1">
    <citation type="journal article" date="2020" name="New Microbes New Infect">
        <title>Sellimonas caecigallum sp. nov., description and genome sequence of a new member of the Sellimonas genus isolated from the cecum of feral chicken.</title>
        <authorList>
            <person name="Wongkuna S."/>
            <person name="Ghimire S."/>
            <person name="Antony L."/>
            <person name="Chankhamhaengdecha S."/>
            <person name="Janvilisri T."/>
            <person name="Scaria J."/>
        </authorList>
    </citation>
    <scope>NUCLEOTIDE SEQUENCE [LARGE SCALE GENOMIC DNA]</scope>
    <source>
        <strain evidence="5 6">SW451</strain>
    </source>
</reference>
<proteinExistence type="predicted"/>
<protein>
    <submittedName>
        <fullName evidence="5">DUF5067 domain-containing protein</fullName>
    </submittedName>
</protein>
<dbReference type="PROSITE" id="PS51257">
    <property type="entry name" value="PROKAR_LIPOPROTEIN"/>
    <property type="match status" value="1"/>
</dbReference>
<dbReference type="InterPro" id="IPR031989">
    <property type="entry name" value="DUF5067"/>
</dbReference>